<keyword evidence="3" id="KW-1185">Reference proteome</keyword>
<accession>A0A9N8ETR4</accession>
<feature type="compositionally biased region" description="Low complexity" evidence="1">
    <location>
        <begin position="996"/>
        <end position="1026"/>
    </location>
</feature>
<feature type="region of interest" description="Disordered" evidence="1">
    <location>
        <begin position="784"/>
        <end position="884"/>
    </location>
</feature>
<feature type="region of interest" description="Disordered" evidence="1">
    <location>
        <begin position="1"/>
        <end position="194"/>
    </location>
</feature>
<dbReference type="Proteomes" id="UP001153069">
    <property type="component" value="Unassembled WGS sequence"/>
</dbReference>
<name>A0A9N8ETR4_9STRA</name>
<feature type="compositionally biased region" description="Polar residues" evidence="1">
    <location>
        <begin position="1116"/>
        <end position="1140"/>
    </location>
</feature>
<protein>
    <submittedName>
        <fullName evidence="2">Uncharacterized protein</fullName>
    </submittedName>
</protein>
<feature type="compositionally biased region" description="Low complexity" evidence="1">
    <location>
        <begin position="784"/>
        <end position="799"/>
    </location>
</feature>
<feature type="compositionally biased region" description="Low complexity" evidence="1">
    <location>
        <begin position="844"/>
        <end position="860"/>
    </location>
</feature>
<feature type="region of interest" description="Disordered" evidence="1">
    <location>
        <begin position="224"/>
        <end position="260"/>
    </location>
</feature>
<feature type="compositionally biased region" description="Polar residues" evidence="1">
    <location>
        <begin position="395"/>
        <end position="411"/>
    </location>
</feature>
<feature type="compositionally biased region" description="Low complexity" evidence="1">
    <location>
        <begin position="1170"/>
        <end position="1183"/>
    </location>
</feature>
<evidence type="ECO:0000313" key="2">
    <source>
        <dbReference type="EMBL" id="CAB9525864.1"/>
    </source>
</evidence>
<feature type="compositionally biased region" description="Low complexity" evidence="1">
    <location>
        <begin position="113"/>
        <end position="132"/>
    </location>
</feature>
<feature type="compositionally biased region" description="Low complexity" evidence="1">
    <location>
        <begin position="381"/>
        <end position="394"/>
    </location>
</feature>
<feature type="compositionally biased region" description="Low complexity" evidence="1">
    <location>
        <begin position="293"/>
        <end position="315"/>
    </location>
</feature>
<feature type="region of interest" description="Disordered" evidence="1">
    <location>
        <begin position="345"/>
        <end position="411"/>
    </location>
</feature>
<feature type="compositionally biased region" description="Basic and acidic residues" evidence="1">
    <location>
        <begin position="237"/>
        <end position="247"/>
    </location>
</feature>
<feature type="compositionally biased region" description="Basic residues" evidence="1">
    <location>
        <begin position="61"/>
        <end position="78"/>
    </location>
</feature>
<reference evidence="2" key="1">
    <citation type="submission" date="2020-06" db="EMBL/GenBank/DDBJ databases">
        <authorList>
            <consortium name="Plant Systems Biology data submission"/>
        </authorList>
    </citation>
    <scope>NUCLEOTIDE SEQUENCE</scope>
    <source>
        <strain evidence="2">D6</strain>
    </source>
</reference>
<feature type="compositionally biased region" description="Basic residues" evidence="1">
    <location>
        <begin position="1191"/>
        <end position="1204"/>
    </location>
</feature>
<feature type="region of interest" description="Disordered" evidence="1">
    <location>
        <begin position="289"/>
        <end position="323"/>
    </location>
</feature>
<feature type="compositionally biased region" description="Low complexity" evidence="1">
    <location>
        <begin position="1045"/>
        <end position="1095"/>
    </location>
</feature>
<sequence>MKFLFRSSNKHSKTATPPVASTVPTHSQHLRAENEQPQPQQPQQQQHQHDDMALCESSTPHVKKPKHRKGRQKQQKRRQSLEAMDVPLRQSRAALSNSLMSTSTASTVRTGFTTSNNNAGNSNTNDSNNNNKTSRHKKPVSITLSNSSNQSRVTNGTEATTSTMSTRSDSITTNRTSTSTTVHSSITTRGSMWSGGSPSFAGSVTTGNSTGGYHGRTIQMIKSQQWGSHRSLDDDDDHHTGSDHALQEEEEEAFFERTSARSVAASLGKATQGSQELQAVDEHQSFHQLEFDQQSSSSSSSSSSSTPEEQSAQSSSRDRDTVTVGTAVSAISGISSLYEISSSHDPLLDGTPHPEADHDHVLLPPPSSALHQMSASPAPPTTTTTLPQSSSSAALRQQHQPFPTNNYLDTSITDPKKDHAFQLVPNIHKELGMVHRDFNSIKEATTHFLTQDKRLKPILSLDIELPGNLHAGRTIFAHPLIVEAIETYFAVVTNTFDTLPQEFHANVKGDRHDDHHDVSESTSTSCSKMRGNYLYTRIRILDPLTGCDLVPCVDDRHLSRAALLQAMMDALAMVCPDQPLPRYLTNLLEEEQATIHAAALFHRRQDLNYYYGATTTTIIAEQELAHHHHTLSQEEPKAPMAVFGLEHTALGEVVFAELEGVLSTQCGWVIPQLSSSCKAAPASAAATSETTASTDKDKKDHPPDRQAVILVSYDPHRLSYCTLAKFAVQQHALQRLGRPSCLTFYYTSHEQQVAAQMHTRAHYRQLIAQVDPNNPAQHYYNTSCNSSTTSGCGSSTTSSACPPSHETIRIVPLQQRDHKGEPLHDNNNDNSRRRNGGKMGISGNGSRSSASSTGSSSEESLTAIIPRDNRKNNSKNKTHPGYKVPNYDGVVAHAAAKAAAEAAAGKGTVQRYSFVLKTMCGESLQLQCSKPALRESHLRFVPLTPFQATRANQLVCQGKFHLAMKLLSPRQGMVLMHALRSGKPRRCLACSSNPRTSTTATASTATGKKQAPPAAASPKKANNKTTPPDKKPLPTTKPKQPSPTKPANTTKASTKSPATTSNASPKKGKAASPGAKSGTARRVSTTSIESGASSSKPLKATNNGGKKATPKRRSSAKPTTATPNNKAVPSNSKSTPPNTRQLRRVATTDGLSPIRKFPRQAPRMSLNTEALQASIGAAAASLQQEEEAAARRRSSRRSSRRASSRRSSNSIVSIGEPSPPVATIDTSKSSSTSSYHAAAEFHSKTDDILYKDVVDVPILEAWKAFVVFPEGWPADGEDDDDSYLWGMNDVYSQDGDDRVYYTSDDTYSIGS</sequence>
<feature type="compositionally biased region" description="Polar residues" evidence="1">
    <location>
        <begin position="93"/>
        <end position="112"/>
    </location>
</feature>
<feature type="region of interest" description="Disordered" evidence="1">
    <location>
        <begin position="986"/>
        <end position="1230"/>
    </location>
</feature>
<dbReference type="EMBL" id="CAICTM010001737">
    <property type="protein sequence ID" value="CAB9525864.1"/>
    <property type="molecule type" value="Genomic_DNA"/>
</dbReference>
<gene>
    <name evidence="2" type="ORF">SEMRO_1739_G294580.1</name>
</gene>
<feature type="compositionally biased region" description="Basic and acidic residues" evidence="1">
    <location>
        <begin position="352"/>
        <end position="361"/>
    </location>
</feature>
<evidence type="ECO:0000256" key="1">
    <source>
        <dbReference type="SAM" id="MobiDB-lite"/>
    </source>
</evidence>
<feature type="compositionally biased region" description="Low complexity" evidence="1">
    <location>
        <begin position="14"/>
        <end position="25"/>
    </location>
</feature>
<evidence type="ECO:0000313" key="3">
    <source>
        <dbReference type="Proteomes" id="UP001153069"/>
    </source>
</evidence>
<feature type="compositionally biased region" description="Polar residues" evidence="1">
    <location>
        <begin position="142"/>
        <end position="164"/>
    </location>
</feature>
<feature type="compositionally biased region" description="Low complexity" evidence="1">
    <location>
        <begin position="36"/>
        <end position="46"/>
    </location>
</feature>
<feature type="compositionally biased region" description="Basic and acidic residues" evidence="1">
    <location>
        <begin position="815"/>
        <end position="832"/>
    </location>
</feature>
<feature type="compositionally biased region" description="Low complexity" evidence="1">
    <location>
        <begin position="165"/>
        <end position="189"/>
    </location>
</feature>
<proteinExistence type="predicted"/>
<comment type="caution">
    <text evidence="2">The sequence shown here is derived from an EMBL/GenBank/DDBJ whole genome shotgun (WGS) entry which is preliminary data.</text>
</comment>
<organism evidence="2 3">
    <name type="scientific">Seminavis robusta</name>
    <dbReference type="NCBI Taxonomy" id="568900"/>
    <lineage>
        <taxon>Eukaryota</taxon>
        <taxon>Sar</taxon>
        <taxon>Stramenopiles</taxon>
        <taxon>Ochrophyta</taxon>
        <taxon>Bacillariophyta</taxon>
        <taxon>Bacillariophyceae</taxon>
        <taxon>Bacillariophycidae</taxon>
        <taxon>Naviculales</taxon>
        <taxon>Naviculaceae</taxon>
        <taxon>Seminavis</taxon>
    </lineage>
</organism>